<proteinExistence type="predicted"/>
<evidence type="ECO:0000313" key="2">
    <source>
        <dbReference type="Proteomes" id="UP000004200"/>
    </source>
</evidence>
<name>G2E1Y0_9GAMM</name>
<organism evidence="1 2">
    <name type="scientific">Thiorhodococcus drewsii AZ1</name>
    <dbReference type="NCBI Taxonomy" id="765913"/>
    <lineage>
        <taxon>Bacteria</taxon>
        <taxon>Pseudomonadati</taxon>
        <taxon>Pseudomonadota</taxon>
        <taxon>Gammaproteobacteria</taxon>
        <taxon>Chromatiales</taxon>
        <taxon>Chromatiaceae</taxon>
        <taxon>Thiorhodococcus</taxon>
    </lineage>
</organism>
<dbReference type="RefSeq" id="WP_007041006.1">
    <property type="nucleotide sequence ID" value="NZ_AFWT01000014.1"/>
</dbReference>
<dbReference type="EMBL" id="AFWT01000014">
    <property type="protein sequence ID" value="EGV31188.1"/>
    <property type="molecule type" value="Genomic_DNA"/>
</dbReference>
<dbReference type="Proteomes" id="UP000004200">
    <property type="component" value="Unassembled WGS sequence"/>
</dbReference>
<evidence type="ECO:0000313" key="1">
    <source>
        <dbReference type="EMBL" id="EGV31188.1"/>
    </source>
</evidence>
<accession>G2E1Y0</accession>
<comment type="caution">
    <text evidence="1">The sequence shown here is derived from an EMBL/GenBank/DDBJ whole genome shotgun (WGS) entry which is preliminary data.</text>
</comment>
<evidence type="ECO:0008006" key="3">
    <source>
        <dbReference type="Google" id="ProtNLM"/>
    </source>
</evidence>
<dbReference type="STRING" id="765913.ThidrDRAFT_2293"/>
<keyword evidence="2" id="KW-1185">Reference proteome</keyword>
<reference evidence="1 2" key="1">
    <citation type="submission" date="2011-06" db="EMBL/GenBank/DDBJ databases">
        <title>The draft genome of Thiorhodococcus drewsii AZ1.</title>
        <authorList>
            <consortium name="US DOE Joint Genome Institute (JGI-PGF)"/>
            <person name="Lucas S."/>
            <person name="Han J."/>
            <person name="Lapidus A."/>
            <person name="Cheng J.-F."/>
            <person name="Goodwin L."/>
            <person name="Pitluck S."/>
            <person name="Peters L."/>
            <person name="Land M.L."/>
            <person name="Hauser L."/>
            <person name="Vogl K."/>
            <person name="Liu Z."/>
            <person name="Imhoff J."/>
            <person name="Thiel V."/>
            <person name="Frigaard N.-U."/>
            <person name="Bryant D.A."/>
            <person name="Woyke T.J."/>
        </authorList>
    </citation>
    <scope>NUCLEOTIDE SEQUENCE [LARGE SCALE GENOMIC DNA]</scope>
    <source>
        <strain evidence="1 2">AZ1</strain>
    </source>
</reference>
<sequence length="94" mass="10988">MMTANLLKHRIEPDESLAAIARHHHLPGWQALYFWEGNRDFRTQCPDPWHPDANAVLTIPEIPFHAGALRDTLRKCPSTVSRFHRSRYAWSIMK</sequence>
<dbReference type="AlphaFoldDB" id="G2E1Y0"/>
<gene>
    <name evidence="1" type="ORF">ThidrDRAFT_2293</name>
</gene>
<protein>
    <recommendedName>
        <fullName evidence="3">LysM domain-containing protein</fullName>
    </recommendedName>
</protein>